<dbReference type="GO" id="GO:0016787">
    <property type="term" value="F:hydrolase activity"/>
    <property type="evidence" value="ECO:0007669"/>
    <property type="project" value="UniProtKB-KW"/>
</dbReference>
<dbReference type="RefSeq" id="WP_004223137.1">
    <property type="nucleotide sequence ID" value="NZ_AP012330.1"/>
</dbReference>
<dbReference type="CDD" id="cd16015">
    <property type="entry name" value="LTA_synthase"/>
    <property type="match status" value="1"/>
</dbReference>
<keyword evidence="2" id="KW-0812">Transmembrane</keyword>
<evidence type="ECO:0000313" key="5">
    <source>
        <dbReference type="Proteomes" id="UP000003875"/>
    </source>
</evidence>
<accession>C0BUR7</accession>
<dbReference type="EC" id="3.1.6.-" evidence="4"/>
<dbReference type="Proteomes" id="UP000003875">
    <property type="component" value="Unassembled WGS sequence"/>
</dbReference>
<dbReference type="eggNOG" id="COG1368">
    <property type="taxonomic scope" value="Bacteria"/>
</dbReference>
<dbReference type="GeneID" id="45600110"/>
<dbReference type="EMBL" id="ABXX02000005">
    <property type="protein sequence ID" value="EEG70120.1"/>
    <property type="molecule type" value="Genomic_DNA"/>
</dbReference>
<evidence type="ECO:0000259" key="3">
    <source>
        <dbReference type="Pfam" id="PF00884"/>
    </source>
</evidence>
<dbReference type="PATRIC" id="fig|547043.19.peg.1710"/>
<evidence type="ECO:0000256" key="2">
    <source>
        <dbReference type="SAM" id="Phobius"/>
    </source>
</evidence>
<keyword evidence="2" id="KW-1133">Transmembrane helix</keyword>
<dbReference type="SUPFAM" id="SSF53649">
    <property type="entry name" value="Alkaline phosphatase-like"/>
    <property type="match status" value="1"/>
</dbReference>
<feature type="domain" description="Sulfatase N-terminal" evidence="3">
    <location>
        <begin position="481"/>
        <end position="781"/>
    </location>
</feature>
<keyword evidence="2" id="KW-0472">Membrane</keyword>
<dbReference type="InterPro" id="IPR000917">
    <property type="entry name" value="Sulfatase_N"/>
</dbReference>
<reference evidence="4 5" key="2">
    <citation type="submission" date="2009-02" db="EMBL/GenBank/DDBJ databases">
        <authorList>
            <person name="Fulton L."/>
            <person name="Clifton S."/>
            <person name="Fulton B."/>
            <person name="Xu J."/>
            <person name="Minx P."/>
            <person name="Pepin K.H."/>
            <person name="Johnson M."/>
            <person name="Bhonagiri V."/>
            <person name="Nash W.E."/>
            <person name="Mardis E.R."/>
            <person name="Wilson R.K."/>
        </authorList>
    </citation>
    <scope>NUCLEOTIDE SEQUENCE [LARGE SCALE GENOMIC DNA]</scope>
    <source>
        <strain evidence="4 5">DSM 20438</strain>
    </source>
</reference>
<feature type="transmembrane region" description="Helical" evidence="2">
    <location>
        <begin position="375"/>
        <end position="397"/>
    </location>
</feature>
<dbReference type="KEGG" id="bpsc:BBPC_1638"/>
<feature type="region of interest" description="Disordered" evidence="1">
    <location>
        <begin position="80"/>
        <end position="100"/>
    </location>
</feature>
<feature type="transmembrane region" description="Helical" evidence="2">
    <location>
        <begin position="254"/>
        <end position="272"/>
    </location>
</feature>
<gene>
    <name evidence="4" type="ORF">BIFPSEUDO_04155</name>
</gene>
<dbReference type="AlphaFoldDB" id="C0BUR7"/>
<organism evidence="4 5">
    <name type="scientific">Bifidobacterium pseudocatenulatum DSM 20438 = JCM 1200 = LMG 10505</name>
    <dbReference type="NCBI Taxonomy" id="547043"/>
    <lineage>
        <taxon>Bacteria</taxon>
        <taxon>Bacillati</taxon>
        <taxon>Actinomycetota</taxon>
        <taxon>Actinomycetes</taxon>
        <taxon>Bifidobacteriales</taxon>
        <taxon>Bifidobacteriaceae</taxon>
        <taxon>Bifidobacterium</taxon>
    </lineage>
</organism>
<reference evidence="4 5" key="1">
    <citation type="submission" date="2009-02" db="EMBL/GenBank/DDBJ databases">
        <title>Draft genome sequence of Bifidobacterium pseudocatenulatum (DSM 20438).</title>
        <authorList>
            <person name="Sudarsanam P."/>
            <person name="Ley R."/>
            <person name="Guruge J."/>
            <person name="Turnbaugh P.J."/>
            <person name="Mahowald M."/>
            <person name="Liep D."/>
            <person name="Gordon J."/>
        </authorList>
    </citation>
    <scope>NUCLEOTIDE SEQUENCE [LARGE SCALE GENOMIC DNA]</scope>
    <source>
        <strain evidence="4 5">DSM 20438</strain>
    </source>
</reference>
<proteinExistence type="predicted"/>
<dbReference type="InterPro" id="IPR017850">
    <property type="entry name" value="Alkaline_phosphatase_core_sf"/>
</dbReference>
<dbReference type="Pfam" id="PF00884">
    <property type="entry name" value="Sulfatase"/>
    <property type="match status" value="1"/>
</dbReference>
<evidence type="ECO:0000313" key="4">
    <source>
        <dbReference type="EMBL" id="EEG70120.1"/>
    </source>
</evidence>
<feature type="transmembrane region" description="Helical" evidence="2">
    <location>
        <begin position="277"/>
        <end position="294"/>
    </location>
</feature>
<comment type="caution">
    <text evidence="4">The sequence shown here is derived from an EMBL/GenBank/DDBJ whole genome shotgun (WGS) entry which is preliminary data.</text>
</comment>
<dbReference type="Gene3D" id="3.40.720.10">
    <property type="entry name" value="Alkaline Phosphatase, subunit A"/>
    <property type="match status" value="1"/>
</dbReference>
<feature type="transmembrane region" description="Helical" evidence="2">
    <location>
        <begin position="193"/>
        <end position="215"/>
    </location>
</feature>
<name>C0BUR7_BIFPS</name>
<keyword evidence="4" id="KW-0378">Hydrolase</keyword>
<evidence type="ECO:0000256" key="1">
    <source>
        <dbReference type="SAM" id="MobiDB-lite"/>
    </source>
</evidence>
<sequence>MPIFSPDRHACAPSYVKLTKQPIAGGTYRPLANDEDSNACAPSALSGHHGSKLYTQKSAIHAISDNTSIFIPKVDAPHLPKTTDDKSINEAANNSTHPAPLSAEIQLTQTDEHPLMQAFEVCKQAARTTTNALSTAGHAVVKAAKTTGHAIHIAATAVKTAWHTFTNFKAVQLIIKFFRKAYGPWKKRMRFSYAFYAIVFTLLTSAEVIFLQWGMYSEPTYDKSNEVDQTTKILNSVAGQVTKFVSQMYLEQKYQFLLSLFTLAVIYLVFIFVTNRFWIATLLFGILFTVYGTANSVKMGLRNESIIPADLSFVTGGDSGKLLSFIPKESQSFVNGAATVLVWFICCCIVFFIIDGRRSFIYCSWKRPFASIKNFTGTLTRIVAAISSIALLCSYSWNLSVPGSWAYSFAGSLGYTPSLFDTKIDAQTNGPVTTFLSLAKTKVIEKPKDYNRDTMTQIAEKYSQQAISINNNRQNDLTDSTVVMILSETFSDPTRIPGISFSTDPIPNIHAIKDTTTSGLMLSSGYGGGTANMEYQALTGLSLSIFDDSLIIPFQQLVPNQKNPYAFNQIWNNRYGADGSDAVHPYYQSMYLRNVDYKKFGFSHLRTLDSTPSIKHKDTIDYSPYVSDEEAYKNIIDLIEKQKHPQFLQLSTMQNHMPYTNWYIDNEFVGADTSTGLSADEYQNLETYTKGLNLTDQATASFLDELNQIDKPITVIFYGDHLPSIYSTADQDTENHVALHETDYFIWSNSASASSGTKLDASNTAFTSPNYFMSLAANHMNAKVSPYLALLTQLLEQIPAASRIATETGGISSGDTTYLDMSGNQISKKSLSKDAKQLLRDYELVQYDMTAGKGYLNNTDFTKVQ</sequence>
<feature type="transmembrane region" description="Helical" evidence="2">
    <location>
        <begin position="333"/>
        <end position="354"/>
    </location>
</feature>
<protein>
    <submittedName>
        <fullName evidence="4">Arylsulfatase</fullName>
        <ecNumber evidence="4">3.1.6.-</ecNumber>
    </submittedName>
</protein>